<sequence length="41" mass="4465">MGTNQPIIQIGAPTLKRRAVKVVFAEIKRSASLLKDKPAMS</sequence>
<accession>S5AEH8</accession>
<protein>
    <submittedName>
        <fullName evidence="1">Uncharacterized protein</fullName>
    </submittedName>
</protein>
<organism evidence="1 2">
    <name type="scientific">Alteromonas mediterranea 615</name>
    <dbReference type="NCBI Taxonomy" id="1300253"/>
    <lineage>
        <taxon>Bacteria</taxon>
        <taxon>Pseudomonadati</taxon>
        <taxon>Pseudomonadota</taxon>
        <taxon>Gammaproteobacteria</taxon>
        <taxon>Alteromonadales</taxon>
        <taxon>Alteromonadaceae</taxon>
        <taxon>Alteromonas/Salinimonas group</taxon>
        <taxon>Alteromonas</taxon>
    </lineage>
</organism>
<evidence type="ECO:0000313" key="1">
    <source>
        <dbReference type="EMBL" id="AGP77774.1"/>
    </source>
</evidence>
<dbReference type="KEGG" id="amh:I633_08645"/>
<evidence type="ECO:0000313" key="2">
    <source>
        <dbReference type="Proteomes" id="UP000014909"/>
    </source>
</evidence>
<dbReference type="HOGENOM" id="CLU_3264744_0_0_6"/>
<reference evidence="1 2" key="1">
    <citation type="journal article" date="2013" name="Genome Biol. Evol.">
        <title>Genomic Diversity of "Deep Ecotype" Alteromonas macleodii Isolates: Evidence for Pan-Mediterranean Clonal Frames.</title>
        <authorList>
            <person name="Lopez-Perez M."/>
            <person name="Gonzaga A."/>
            <person name="Rodriguez-Valera F."/>
        </authorList>
    </citation>
    <scope>NUCLEOTIDE SEQUENCE [LARGE SCALE GENOMIC DNA]</scope>
    <source>
        <strain evidence="2">'English Channel 615'</strain>
    </source>
</reference>
<dbReference type="EMBL" id="CP004846">
    <property type="protein sequence ID" value="AGP77774.1"/>
    <property type="molecule type" value="Genomic_DNA"/>
</dbReference>
<dbReference type="AlphaFoldDB" id="S5AEH8"/>
<gene>
    <name evidence="1" type="ORF">I633_08645</name>
</gene>
<name>S5AEH8_9ALTE</name>
<dbReference type="Proteomes" id="UP000014909">
    <property type="component" value="Chromosome"/>
</dbReference>
<proteinExistence type="predicted"/>
<dbReference type="BioCyc" id="AMAC1300253:G12YX-1380-MONOMER"/>